<dbReference type="EMBL" id="CP102252">
    <property type="protein sequence ID" value="UWN65148.1"/>
    <property type="molecule type" value="Genomic_DNA"/>
</dbReference>
<dbReference type="CDD" id="cd00761">
    <property type="entry name" value="Glyco_tranf_GTA_type"/>
    <property type="match status" value="1"/>
</dbReference>
<sequence length="362" mass="42157">MSYPKVSIIIPIYGVADYISNCLDSVIAQDYKNMEVLLINDCTPDDSILIAKQIIAIYEGPIEFKIINHQTNQKLAAARNTGIRNASGEFLFFLDSDDKLSPNAISSLVNEAIASGADVTTANRKAIDWETGKTYKMLEGDYPRLRVTHIDRAKNIQIHGTAWNKLIRRDFVIKNKLYFKERIVYEDDLWMFQLYCCRPSFSCITDVTYTYYIRHSSIMQTYSEHHLLSRIVVAQEAIAYLPQVNREMLAYACWSAENFRQGALISCLTNVKGLASYGRIYEYLYRYDIDYKNYMSSKYITWTAKLRFLGNTMPSSIGKWWNLLFIRIMLWKDRHNYPYLIKNKIHLSSSFWNNLRENGIGR</sequence>
<reference evidence="2" key="1">
    <citation type="journal article" date="2022" name="Cell">
        <title>Design, construction, and in vivo augmentation of a complex gut microbiome.</title>
        <authorList>
            <person name="Cheng A.G."/>
            <person name="Ho P.Y."/>
            <person name="Aranda-Diaz A."/>
            <person name="Jain S."/>
            <person name="Yu F.B."/>
            <person name="Meng X."/>
            <person name="Wang M."/>
            <person name="Iakiviak M."/>
            <person name="Nagashima K."/>
            <person name="Zhao A."/>
            <person name="Murugkar P."/>
            <person name="Patil A."/>
            <person name="Atabakhsh K."/>
            <person name="Weakley A."/>
            <person name="Yan J."/>
            <person name="Brumbaugh A.R."/>
            <person name="Higginbottom S."/>
            <person name="Dimas A."/>
            <person name="Shiver A.L."/>
            <person name="Deutschbauer A."/>
            <person name="Neff N."/>
            <person name="Sonnenburg J.L."/>
            <person name="Huang K.C."/>
            <person name="Fischbach M.A."/>
        </authorList>
    </citation>
    <scope>NUCLEOTIDE SEQUENCE</scope>
    <source>
        <strain evidence="2">JC50</strain>
    </source>
</reference>
<dbReference type="Pfam" id="PF00535">
    <property type="entry name" value="Glycos_transf_2"/>
    <property type="match status" value="1"/>
</dbReference>
<dbReference type="Proteomes" id="UP001058267">
    <property type="component" value="Chromosome"/>
</dbReference>
<evidence type="ECO:0000313" key="2">
    <source>
        <dbReference type="EMBL" id="UWN65148.1"/>
    </source>
</evidence>
<evidence type="ECO:0000259" key="1">
    <source>
        <dbReference type="Pfam" id="PF00535"/>
    </source>
</evidence>
<evidence type="ECO:0000313" key="3">
    <source>
        <dbReference type="Proteomes" id="UP001058267"/>
    </source>
</evidence>
<dbReference type="Gene3D" id="3.90.550.10">
    <property type="entry name" value="Spore Coat Polysaccharide Biosynthesis Protein SpsA, Chain A"/>
    <property type="match status" value="1"/>
</dbReference>
<dbReference type="PANTHER" id="PTHR22916">
    <property type="entry name" value="GLYCOSYLTRANSFERASE"/>
    <property type="match status" value="1"/>
</dbReference>
<proteinExistence type="predicted"/>
<dbReference type="RefSeq" id="WP_019150224.1">
    <property type="nucleotide sequence ID" value="NZ_CP102252.1"/>
</dbReference>
<feature type="domain" description="Glycosyltransferase 2-like" evidence="1">
    <location>
        <begin position="7"/>
        <end position="171"/>
    </location>
</feature>
<protein>
    <submittedName>
        <fullName evidence="2">Glycosyltransferase</fullName>
    </submittedName>
</protein>
<name>A0ABY5V6A5_9BACT</name>
<gene>
    <name evidence="2" type="ORF">NQ519_15650</name>
</gene>
<organism evidence="2 3">
    <name type="scientific">Alistipes senegalensis JC50</name>
    <dbReference type="NCBI Taxonomy" id="1033732"/>
    <lineage>
        <taxon>Bacteria</taxon>
        <taxon>Pseudomonadati</taxon>
        <taxon>Bacteroidota</taxon>
        <taxon>Bacteroidia</taxon>
        <taxon>Bacteroidales</taxon>
        <taxon>Rikenellaceae</taxon>
        <taxon>Alistipes</taxon>
    </lineage>
</organism>
<dbReference type="SUPFAM" id="SSF53448">
    <property type="entry name" value="Nucleotide-diphospho-sugar transferases"/>
    <property type="match status" value="1"/>
</dbReference>
<accession>A0ABY5V6A5</accession>
<dbReference type="InterPro" id="IPR001173">
    <property type="entry name" value="Glyco_trans_2-like"/>
</dbReference>
<dbReference type="InterPro" id="IPR029044">
    <property type="entry name" value="Nucleotide-diphossugar_trans"/>
</dbReference>
<dbReference type="PANTHER" id="PTHR22916:SF3">
    <property type="entry name" value="UDP-GLCNAC:BETAGAL BETA-1,3-N-ACETYLGLUCOSAMINYLTRANSFERASE-LIKE PROTEIN 1"/>
    <property type="match status" value="1"/>
</dbReference>
<keyword evidence="3" id="KW-1185">Reference proteome</keyword>